<dbReference type="AlphaFoldDB" id="A0A6A3KWA4"/>
<dbReference type="EMBL" id="QXFU01001210">
    <property type="protein sequence ID" value="KAE9007784.1"/>
    <property type="molecule type" value="Genomic_DNA"/>
</dbReference>
<feature type="compositionally biased region" description="Basic residues" evidence="1">
    <location>
        <begin position="416"/>
        <end position="482"/>
    </location>
</feature>
<feature type="region of interest" description="Disordered" evidence="1">
    <location>
        <begin position="732"/>
        <end position="765"/>
    </location>
</feature>
<evidence type="ECO:0000256" key="1">
    <source>
        <dbReference type="SAM" id="MobiDB-lite"/>
    </source>
</evidence>
<feature type="compositionally biased region" description="Basic residues" evidence="1">
    <location>
        <begin position="490"/>
        <end position="502"/>
    </location>
</feature>
<reference evidence="2 3" key="1">
    <citation type="submission" date="2018-09" db="EMBL/GenBank/DDBJ databases">
        <title>Genomic investigation of the strawberry pathogen Phytophthora fragariae indicates pathogenicity is determined by transcriptional variation in three key races.</title>
        <authorList>
            <person name="Adams T.M."/>
            <person name="Armitage A.D."/>
            <person name="Sobczyk M.K."/>
            <person name="Bates H.J."/>
            <person name="Dunwell J.M."/>
            <person name="Nellist C.F."/>
            <person name="Harrison R.J."/>
        </authorList>
    </citation>
    <scope>NUCLEOTIDE SEQUENCE [LARGE SCALE GENOMIC DNA]</scope>
    <source>
        <strain evidence="2 3">SCRP324</strain>
    </source>
</reference>
<dbReference type="OrthoDB" id="127221at2759"/>
<accession>A0A6A3KWA4</accession>
<feature type="region of interest" description="Disordered" evidence="1">
    <location>
        <begin position="363"/>
        <end position="533"/>
    </location>
</feature>
<name>A0A6A3KWA4_9STRA</name>
<protein>
    <submittedName>
        <fullName evidence="2">Uncharacterized protein</fullName>
    </submittedName>
</protein>
<dbReference type="Proteomes" id="UP000435112">
    <property type="component" value="Unassembled WGS sequence"/>
</dbReference>
<proteinExistence type="predicted"/>
<evidence type="ECO:0000313" key="2">
    <source>
        <dbReference type="EMBL" id="KAE9007784.1"/>
    </source>
</evidence>
<comment type="caution">
    <text evidence="2">The sequence shown here is derived from an EMBL/GenBank/DDBJ whole genome shotgun (WGS) entry which is preliminary data.</text>
</comment>
<sequence>MDPALRGKTVRLEAPDELPGEWAGPVYATVGRETKLLAATDSGPFVAEDDGVRRPAWQAKLIIMRHDQRREDLPPALQEHVDRPLLSVFRFVRVSEFYVAMPRCDTKFTRRTSDVFVYGQVLTYQASPRLSLPSAAADEPRQVVAIPLDDVRTHHVSCLEFMLGYYEGLPASVEPPSFERTWSALALAGISDAHELSSRLASAFPSPGEGGPPTVDLDSRPVSYVTSRGEKAATSPLAYVRSIMDLPSPEVGDSVEAEPVLPLLTRADTMLTTSDIFDGHPRHDPDPMASVAPGAPTPGVLPSAAAVPGAAAPPTFSDPMASLLSALVEQQRTATAATQAATQALLRQVSDLTTLVHSKLHAQGSLAPVPTRDSTPQALVQDQPPRPASHACRTDHPEPHGDLIAEGLPGAFVRRGCSRSRSPRHHSNSRQHRGSTPRHRSPRQTRSRSRNRGRHQLRSRSRTRSPRPMRPRSRSREHRSRSWNRDAFRRSRSRGRSPRGHRPTGNSLFRPTDNEAAVHSISRVGPRPARSTPGMDDYFNRFLNMSPQDRVCSMFQHERFRNRYRVTKVTTKMLYSVDFSSRPLDHFLSSEEPGAYQQERTVVHDDTLWGGAEPGPPFQIRQADQLHRVLQVIQEAAAEWYPPDLAVVFRTIHGDAIHNVPQQAPTQVVHAWCNLYQAVLGELFNDVLNGEHSRDLNPRALRILSSDSREHQVYISRVLNDAVMRSVFDGATTKHRREQQPRHRRAVQARSSQTRGHRPETTVIPPDTRAQIPLVNGTQVCIRFQAASDCSFPTCRHAHVLQRLPPAVLQWVTSRHGALKSNHPQSS</sequence>
<gene>
    <name evidence="2" type="ORF">PR002_g16095</name>
</gene>
<feature type="compositionally biased region" description="Basic and acidic residues" evidence="1">
    <location>
        <begin position="392"/>
        <end position="403"/>
    </location>
</feature>
<feature type="compositionally biased region" description="Basic residues" evidence="1">
    <location>
        <begin position="733"/>
        <end position="747"/>
    </location>
</feature>
<evidence type="ECO:0000313" key="3">
    <source>
        <dbReference type="Proteomes" id="UP000435112"/>
    </source>
</evidence>
<organism evidence="2 3">
    <name type="scientific">Phytophthora rubi</name>
    <dbReference type="NCBI Taxonomy" id="129364"/>
    <lineage>
        <taxon>Eukaryota</taxon>
        <taxon>Sar</taxon>
        <taxon>Stramenopiles</taxon>
        <taxon>Oomycota</taxon>
        <taxon>Peronosporomycetes</taxon>
        <taxon>Peronosporales</taxon>
        <taxon>Peronosporaceae</taxon>
        <taxon>Phytophthora</taxon>
    </lineage>
</organism>